<dbReference type="eggNOG" id="COG3872">
    <property type="taxonomic scope" value="Bacteria"/>
</dbReference>
<keyword evidence="1" id="KW-0472">Membrane</keyword>
<feature type="transmembrane region" description="Helical" evidence="1">
    <location>
        <begin position="48"/>
        <end position="66"/>
    </location>
</feature>
<evidence type="ECO:0000313" key="3">
    <source>
        <dbReference type="Proteomes" id="UP000002382"/>
    </source>
</evidence>
<protein>
    <recommendedName>
        <fullName evidence="4">Metal-dependent enzyme</fullName>
    </recommendedName>
</protein>
<reference evidence="2 3" key="2">
    <citation type="journal article" date="2011" name="J. Bacteriol.">
        <title>Genome Sequence of Kosmotoga olearia Strain TBF 19.5.1, a Thermophilic Bacterium with a Wide Growth Temperature Range, Isolated from the Troll B Oil Platform in the North Sea.</title>
        <authorList>
            <person name="Swithers K.S."/>
            <person name="Dipippo J.L."/>
            <person name="Bruce D.C."/>
            <person name="Detter C."/>
            <person name="Tapia R."/>
            <person name="Han S."/>
            <person name="Goodwin L.A."/>
            <person name="Han J."/>
            <person name="Woyke T."/>
            <person name="Pitluck S."/>
            <person name="Pennacchio L."/>
            <person name="Nolan M."/>
            <person name="Mikhailova N."/>
            <person name="Land M.L."/>
            <person name="Nesbo C.L."/>
            <person name="Gogarten J.P."/>
            <person name="Noll K.M."/>
        </authorList>
    </citation>
    <scope>NUCLEOTIDE SEQUENCE [LARGE SCALE GENOMIC DNA]</scope>
    <source>
        <strain evidence="3">ATCC BAA-1733 / DSM 21960 / TBF 19.5.1</strain>
    </source>
</reference>
<organism evidence="2 3">
    <name type="scientific">Kosmotoga olearia (strain ATCC BAA-1733 / DSM 21960 / TBF 19.5.1)</name>
    <dbReference type="NCBI Taxonomy" id="521045"/>
    <lineage>
        <taxon>Bacteria</taxon>
        <taxon>Thermotogati</taxon>
        <taxon>Thermotogota</taxon>
        <taxon>Thermotogae</taxon>
        <taxon>Kosmotogales</taxon>
        <taxon>Kosmotogaceae</taxon>
        <taxon>Kosmotoga</taxon>
    </lineage>
</organism>
<gene>
    <name evidence="2" type="ordered locus">Kole_1738</name>
</gene>
<dbReference type="EMBL" id="CP001634">
    <property type="protein sequence ID" value="ACR80424.1"/>
    <property type="molecule type" value="Genomic_DNA"/>
</dbReference>
<feature type="transmembrane region" description="Helical" evidence="1">
    <location>
        <begin position="121"/>
        <end position="144"/>
    </location>
</feature>
<dbReference type="PANTHER" id="PTHR42867">
    <property type="entry name" value="MEMBRANE PROTEIN-RELATED"/>
    <property type="match status" value="1"/>
</dbReference>
<evidence type="ECO:0000313" key="2">
    <source>
        <dbReference type="EMBL" id="ACR80424.1"/>
    </source>
</evidence>
<keyword evidence="3" id="KW-1185">Reference proteome</keyword>
<dbReference type="HOGENOM" id="CLU_038140_0_0_0"/>
<feature type="transmembrane region" description="Helical" evidence="1">
    <location>
        <begin position="189"/>
        <end position="210"/>
    </location>
</feature>
<accession>C5CFT0</accession>
<dbReference type="KEGG" id="kol:Kole_1738"/>
<feature type="transmembrane region" description="Helical" evidence="1">
    <location>
        <begin position="87"/>
        <end position="109"/>
    </location>
</feature>
<dbReference type="InterPro" id="IPR010787">
    <property type="entry name" value="DUF1385"/>
</dbReference>
<sequence>MKKLNVGGQAVIEGVMIKGKRTVVSVRDPDGNIVTKSIEGAVKNRSLFSIWFLRGIIVLYEALYIGTKALGISAEISGEGELTKKDFVVTFIIAFVMAIGMFALGPLLLAQLLVPKSNAGIFALVEGLIRGAFFIAYVWVISLFKDVQRVFQYHGAEHKAVYTYENNEELTVENARKYSTLHPRCGTSFLILTLFFAIIVFAILGAFVELNFLGKFITRIIFIPIVASLTYEFQRLTAKIIKTPFGKILAAPGLLFQRITTKEPDDKQLEVALTAVKESLKDD</sequence>
<proteinExistence type="predicted"/>
<dbReference type="OrthoDB" id="9784805at2"/>
<dbReference type="RefSeq" id="WP_015869068.1">
    <property type="nucleotide sequence ID" value="NC_012785.1"/>
</dbReference>
<evidence type="ECO:0000256" key="1">
    <source>
        <dbReference type="SAM" id="Phobius"/>
    </source>
</evidence>
<dbReference type="STRING" id="521045.Kole_1738"/>
<dbReference type="PANTHER" id="PTHR42867:SF1">
    <property type="entry name" value="MEMBRANE PROTEIN-RELATED"/>
    <property type="match status" value="1"/>
</dbReference>
<keyword evidence="1" id="KW-0812">Transmembrane</keyword>
<reference evidence="2 3" key="1">
    <citation type="submission" date="2009-06" db="EMBL/GenBank/DDBJ databases">
        <title>Complete sequence of Thermotogales bacterium TBF 19.5.1.</title>
        <authorList>
            <consortium name="US DOE Joint Genome Institute"/>
            <person name="Lucas S."/>
            <person name="Copeland A."/>
            <person name="Lapidus A."/>
            <person name="Glavina del Rio T."/>
            <person name="Tice H."/>
            <person name="Bruce D."/>
            <person name="Goodwin L."/>
            <person name="Pitluck S."/>
            <person name="Chertkov O."/>
            <person name="Brettin T."/>
            <person name="Detter J.C."/>
            <person name="Han C."/>
            <person name="Schmutz J."/>
            <person name="Larimer F."/>
            <person name="Land M."/>
            <person name="Hauser L."/>
            <person name="Kyrpides N."/>
            <person name="Ovchinnikova G."/>
            <person name="Noll K."/>
        </authorList>
    </citation>
    <scope>NUCLEOTIDE SEQUENCE [LARGE SCALE GENOMIC DNA]</scope>
    <source>
        <strain evidence="3">ATCC BAA-1733 / DSM 21960 / TBF 19.5.1</strain>
    </source>
</reference>
<dbReference type="AlphaFoldDB" id="C5CFT0"/>
<dbReference type="Pfam" id="PF07136">
    <property type="entry name" value="DUF1385"/>
    <property type="match status" value="1"/>
</dbReference>
<keyword evidence="1" id="KW-1133">Transmembrane helix</keyword>
<dbReference type="Proteomes" id="UP000002382">
    <property type="component" value="Chromosome"/>
</dbReference>
<name>C5CFT0_KOSOT</name>
<evidence type="ECO:0008006" key="4">
    <source>
        <dbReference type="Google" id="ProtNLM"/>
    </source>
</evidence>